<reference evidence="5" key="2">
    <citation type="submission" date="2025-08" db="UniProtKB">
        <authorList>
            <consortium name="RefSeq"/>
        </authorList>
    </citation>
    <scope>IDENTIFICATION</scope>
</reference>
<dbReference type="GeneID" id="100214473"/>
<gene>
    <name evidence="5" type="primary">LOC100214473</name>
</gene>
<organism evidence="4 5">
    <name type="scientific">Hydra vulgaris</name>
    <name type="common">Hydra</name>
    <name type="synonym">Hydra attenuata</name>
    <dbReference type="NCBI Taxonomy" id="6087"/>
    <lineage>
        <taxon>Eukaryota</taxon>
        <taxon>Metazoa</taxon>
        <taxon>Cnidaria</taxon>
        <taxon>Hydrozoa</taxon>
        <taxon>Hydroidolina</taxon>
        <taxon>Anthoathecata</taxon>
        <taxon>Aplanulata</taxon>
        <taxon>Hydridae</taxon>
        <taxon>Hydra</taxon>
    </lineage>
</organism>
<name>A0ABM4B546_HYDVU</name>
<feature type="region of interest" description="Disordered" evidence="3">
    <location>
        <begin position="1"/>
        <end position="21"/>
    </location>
</feature>
<evidence type="ECO:0000256" key="3">
    <source>
        <dbReference type="SAM" id="MobiDB-lite"/>
    </source>
</evidence>
<evidence type="ECO:0000256" key="1">
    <source>
        <dbReference type="ARBA" id="ARBA00006326"/>
    </source>
</evidence>
<sequence length="276" mass="31122">MAASNPIKAVERDNNDEEDDIDALLDDALKDFNKPISTSSSTKPKTGNDKIDNDPLFNLLHSDDGMFDVVGSIQEALEEMSKEDPALFEEYRKFQEQNEGSINSSFDDNIAKTMEELTKSFHEIGTTSGEDGFEEIFRQVKTEMGANDNISDESAESFMNMMQGMMQNLLSKELLYPSLKEIKEKYPDWLEANRLKISSAEFENYVKQEAIIKQLCTLFEEETSSDSPSVKKIRMGKVVDLMQQMQKYGHPPADMMSQMSDDTASSCKDTPGCSIM</sequence>
<evidence type="ECO:0000313" key="4">
    <source>
        <dbReference type="Proteomes" id="UP001652625"/>
    </source>
</evidence>
<dbReference type="RefSeq" id="XP_065643942.1">
    <property type="nucleotide sequence ID" value="XM_065787870.1"/>
</dbReference>
<dbReference type="Pfam" id="PF04614">
    <property type="entry name" value="Pex19"/>
    <property type="match status" value="1"/>
</dbReference>
<dbReference type="InterPro" id="IPR006708">
    <property type="entry name" value="Pex19"/>
</dbReference>
<feature type="compositionally biased region" description="Polar residues" evidence="3">
    <location>
        <begin position="257"/>
        <end position="268"/>
    </location>
</feature>
<protein>
    <recommendedName>
        <fullName evidence="2">Peroxin-19</fullName>
    </recommendedName>
</protein>
<dbReference type="Gene3D" id="1.20.120.900">
    <property type="entry name" value="Pex19, mPTS binding domain"/>
    <property type="match status" value="1"/>
</dbReference>
<comment type="similarity">
    <text evidence="1">Belongs to the peroxin-19 family.</text>
</comment>
<proteinExistence type="inferred from homology"/>
<feature type="region of interest" description="Disordered" evidence="3">
    <location>
        <begin position="249"/>
        <end position="276"/>
    </location>
</feature>
<dbReference type="PANTHER" id="PTHR12774:SF2">
    <property type="entry name" value="PEROXISOMAL BIOGENESIS FACTOR 19"/>
    <property type="match status" value="1"/>
</dbReference>
<accession>A0ABM4B546</accession>
<reference evidence="4" key="1">
    <citation type="submission" date="2025-05" db="UniProtKB">
        <authorList>
            <consortium name="RefSeq"/>
        </authorList>
    </citation>
    <scope>NUCLEOTIDE SEQUENCE [LARGE SCALE GENOMIC DNA]</scope>
</reference>
<dbReference type="InterPro" id="IPR038322">
    <property type="entry name" value="Pex19_C_sf"/>
</dbReference>
<evidence type="ECO:0000313" key="5">
    <source>
        <dbReference type="RefSeq" id="XP_065643942.1"/>
    </source>
</evidence>
<keyword evidence="4" id="KW-1185">Reference proteome</keyword>
<dbReference type="Proteomes" id="UP001652625">
    <property type="component" value="Chromosome 01"/>
</dbReference>
<dbReference type="PANTHER" id="PTHR12774">
    <property type="entry name" value="PEROXISOMAL BIOGENESIS FACTOR 19"/>
    <property type="match status" value="1"/>
</dbReference>
<evidence type="ECO:0000256" key="2">
    <source>
        <dbReference type="ARBA" id="ARBA00029688"/>
    </source>
</evidence>